<dbReference type="Pfam" id="PF01832">
    <property type="entry name" value="Glucosaminidase"/>
    <property type="match status" value="1"/>
</dbReference>
<keyword evidence="3" id="KW-1185">Reference proteome</keyword>
<dbReference type="PANTHER" id="PTHR40572:SF1">
    <property type="entry name" value="PROTEIN BAX"/>
    <property type="match status" value="1"/>
</dbReference>
<dbReference type="PROSITE" id="PS51257">
    <property type="entry name" value="PROKAR_LIPOPROTEIN"/>
    <property type="match status" value="1"/>
</dbReference>
<dbReference type="InterPro" id="IPR053195">
    <property type="entry name" value="Bax-like"/>
</dbReference>
<reference evidence="2 3" key="1">
    <citation type="submission" date="2017-07" db="EMBL/GenBank/DDBJ databases">
        <title>Annotated genome sequence of Bacterioplanes sanyensis isolated from Red Sea.</title>
        <authorList>
            <person name="Rehman Z.U."/>
        </authorList>
    </citation>
    <scope>NUCLEOTIDE SEQUENCE [LARGE SCALE GENOMIC DNA]</scope>
    <source>
        <strain evidence="2 3">NV9</strain>
    </source>
</reference>
<accession>A0A222FMJ7</accession>
<dbReference type="RefSeq" id="WP_094061424.1">
    <property type="nucleotide sequence ID" value="NZ_CP022530.1"/>
</dbReference>
<dbReference type="InterPro" id="IPR002901">
    <property type="entry name" value="MGlyc_endo_b_GlcNAc-like_dom"/>
</dbReference>
<name>A0A222FMJ7_9GAMM</name>
<dbReference type="Gene3D" id="1.10.530.10">
    <property type="match status" value="1"/>
</dbReference>
<feature type="domain" description="Mannosyl-glycoprotein endo-beta-N-acetylglucosamidase-like" evidence="1">
    <location>
        <begin position="117"/>
        <end position="242"/>
    </location>
</feature>
<dbReference type="OrthoDB" id="9788155at2"/>
<dbReference type="AlphaFoldDB" id="A0A222FMJ7"/>
<dbReference type="Proteomes" id="UP000202440">
    <property type="component" value="Chromosome"/>
</dbReference>
<organism evidence="2 3">
    <name type="scientific">Bacterioplanes sanyensis</name>
    <dbReference type="NCBI Taxonomy" id="1249553"/>
    <lineage>
        <taxon>Bacteria</taxon>
        <taxon>Pseudomonadati</taxon>
        <taxon>Pseudomonadota</taxon>
        <taxon>Gammaproteobacteria</taxon>
        <taxon>Oceanospirillales</taxon>
        <taxon>Oceanospirillaceae</taxon>
        <taxon>Bacterioplanes</taxon>
    </lineage>
</organism>
<dbReference type="KEGG" id="bsan:CHH28_16920"/>
<dbReference type="GO" id="GO:0004040">
    <property type="term" value="F:amidase activity"/>
    <property type="evidence" value="ECO:0007669"/>
    <property type="project" value="InterPro"/>
</dbReference>
<evidence type="ECO:0000313" key="2">
    <source>
        <dbReference type="EMBL" id="ASP40255.1"/>
    </source>
</evidence>
<gene>
    <name evidence="2" type="ORF">CHH28_16920</name>
</gene>
<protein>
    <recommendedName>
        <fullName evidence="1">Mannosyl-glycoprotein endo-beta-N-acetylglucosamidase-like domain-containing protein</fullName>
    </recommendedName>
</protein>
<dbReference type="EMBL" id="CP022530">
    <property type="protein sequence ID" value="ASP40255.1"/>
    <property type="molecule type" value="Genomic_DNA"/>
</dbReference>
<evidence type="ECO:0000259" key="1">
    <source>
        <dbReference type="Pfam" id="PF01832"/>
    </source>
</evidence>
<dbReference type="PANTHER" id="PTHR40572">
    <property type="entry name" value="PROTEIN BAX"/>
    <property type="match status" value="1"/>
</dbReference>
<evidence type="ECO:0000313" key="3">
    <source>
        <dbReference type="Proteomes" id="UP000202440"/>
    </source>
</evidence>
<sequence length="258" mass="29501">MRTVASLTLCLGLLSGCEQPPAQKQTASESPRPVTEHLPDFTQFQNTDDKKQAFFDFLMPLIEQVNDDVLSIRTELEAMTPPLTEAQQTRLQQLVRRYRIQEETQTEQIQRLLTRVLPIPPSLVLAQAANESAWGTSRFATEGNNLFGQWCFKRGCGLVPLDRPEGDRHEVAVFDTPLDSVRSYVRNLNTHPEYQQLRQIRRQQWQTQGYADGKALASGLLGYSERREEYVEEIRSMIRYNQLSQYDQPDASASLPQG</sequence>
<proteinExistence type="predicted"/>